<dbReference type="InterPro" id="IPR000463">
    <property type="entry name" value="Fatty_acid-bd"/>
</dbReference>
<evidence type="ECO:0000256" key="2">
    <source>
        <dbReference type="ARBA" id="ARBA00012732"/>
    </source>
</evidence>
<evidence type="ECO:0000313" key="11">
    <source>
        <dbReference type="EMBL" id="CAH1243481.1"/>
    </source>
</evidence>
<dbReference type="GO" id="GO:0003796">
    <property type="term" value="F:lysozyme activity"/>
    <property type="evidence" value="ECO:0007669"/>
    <property type="project" value="UniProtKB-EC"/>
</dbReference>
<evidence type="ECO:0000256" key="5">
    <source>
        <dbReference type="ARBA" id="ARBA00022801"/>
    </source>
</evidence>
<feature type="disulfide bond" evidence="10">
    <location>
        <begin position="195"/>
        <end position="201"/>
    </location>
</feature>
<dbReference type="FunFam" id="1.10.530.10:FF:000023">
    <property type="entry name" value="Invertebrate-type lysozyme"/>
    <property type="match status" value="1"/>
</dbReference>
<reference evidence="11" key="1">
    <citation type="submission" date="2022-01" db="EMBL/GenBank/DDBJ databases">
        <authorList>
            <person name="Braso-Vives M."/>
        </authorList>
    </citation>
    <scope>NUCLEOTIDE SEQUENCE</scope>
</reference>
<dbReference type="PRINTS" id="PR00178">
    <property type="entry name" value="FATTYACIDBP"/>
</dbReference>
<dbReference type="AlphaFoldDB" id="A0A8K0E982"/>
<evidence type="ECO:0000256" key="6">
    <source>
        <dbReference type="ARBA" id="ARBA00023022"/>
    </source>
</evidence>
<dbReference type="EC" id="3.2.1.17" evidence="2"/>
<feature type="disulfide bond" evidence="10">
    <location>
        <begin position="141"/>
        <end position="225"/>
    </location>
</feature>
<gene>
    <name evidence="11" type="primary">PMP2</name>
    <name evidence="11" type="ORF">BLAG_LOCUS6442</name>
</gene>
<dbReference type="OrthoDB" id="10016075at2759"/>
<dbReference type="GO" id="GO:0031640">
    <property type="term" value="P:killing of cells of another organism"/>
    <property type="evidence" value="ECO:0007669"/>
    <property type="project" value="UniProtKB-KW"/>
</dbReference>
<dbReference type="Gene3D" id="1.10.530.10">
    <property type="match status" value="1"/>
</dbReference>
<dbReference type="GO" id="GO:0042742">
    <property type="term" value="P:defense response to bacterium"/>
    <property type="evidence" value="ECO:0007669"/>
    <property type="project" value="UniProtKB-KW"/>
</dbReference>
<dbReference type="CDD" id="cd16890">
    <property type="entry name" value="lyz_i"/>
    <property type="match status" value="1"/>
</dbReference>
<dbReference type="PANTHER" id="PTHR11195">
    <property type="entry name" value="DESTABILASE-RELATED"/>
    <property type="match status" value="1"/>
</dbReference>
<evidence type="ECO:0000256" key="4">
    <source>
        <dbReference type="ARBA" id="ARBA00022638"/>
    </source>
</evidence>
<keyword evidence="3" id="KW-0929">Antimicrobial</keyword>
<dbReference type="PANTHER" id="PTHR11195:SF13">
    <property type="entry name" value="INVERTEBRATE-TYPE LYSOZYME 2-RELATED"/>
    <property type="match status" value="1"/>
</dbReference>
<dbReference type="GO" id="GO:0008289">
    <property type="term" value="F:lipid binding"/>
    <property type="evidence" value="ECO:0007669"/>
    <property type="project" value="InterPro"/>
</dbReference>
<dbReference type="EMBL" id="OV696698">
    <property type="protein sequence ID" value="CAH1243481.1"/>
    <property type="molecule type" value="Genomic_DNA"/>
</dbReference>
<evidence type="ECO:0000256" key="8">
    <source>
        <dbReference type="ARBA" id="ARBA00023295"/>
    </source>
</evidence>
<feature type="disulfide bond" evidence="10">
    <location>
        <begin position="159"/>
        <end position="168"/>
    </location>
</feature>
<keyword evidence="8" id="KW-0326">Glycosidase</keyword>
<keyword evidence="5" id="KW-0378">Hydrolase</keyword>
<dbReference type="Proteomes" id="UP000838412">
    <property type="component" value="Chromosome 13"/>
</dbReference>
<dbReference type="Gene3D" id="2.40.128.20">
    <property type="match status" value="1"/>
</dbReference>
<keyword evidence="7 10" id="KW-1015">Disulfide bond</keyword>
<dbReference type="InterPro" id="IPR023346">
    <property type="entry name" value="Lysozyme-like_dom_sf"/>
</dbReference>
<organism evidence="11 12">
    <name type="scientific">Branchiostoma lanceolatum</name>
    <name type="common">Common lancelet</name>
    <name type="synonym">Amphioxus lanceolatum</name>
    <dbReference type="NCBI Taxonomy" id="7740"/>
    <lineage>
        <taxon>Eukaryota</taxon>
        <taxon>Metazoa</taxon>
        <taxon>Chordata</taxon>
        <taxon>Cephalochordata</taxon>
        <taxon>Leptocardii</taxon>
        <taxon>Amphioxiformes</taxon>
        <taxon>Branchiostomatidae</taxon>
        <taxon>Branchiostoma</taxon>
    </lineage>
</organism>
<keyword evidence="6" id="KW-0044">Antibiotic</keyword>
<feature type="active site" description="Proton donor" evidence="9">
    <location>
        <position position="149"/>
    </location>
</feature>
<feature type="active site" description="Nucleophile" evidence="9">
    <location>
        <position position="162"/>
    </location>
</feature>
<evidence type="ECO:0000313" key="12">
    <source>
        <dbReference type="Proteomes" id="UP000838412"/>
    </source>
</evidence>
<protein>
    <recommendedName>
        <fullName evidence="2">lysozyme</fullName>
        <ecNumber evidence="2">3.2.1.17</ecNumber>
    </recommendedName>
</protein>
<proteinExistence type="predicted"/>
<dbReference type="InterPro" id="IPR008597">
    <property type="entry name" value="Invert_lysozyme"/>
</dbReference>
<keyword evidence="12" id="KW-1185">Reference proteome</keyword>
<dbReference type="Pfam" id="PF05497">
    <property type="entry name" value="Destabilase"/>
    <property type="match status" value="1"/>
</dbReference>
<dbReference type="PROSITE" id="PS51909">
    <property type="entry name" value="LYSOZYME_I"/>
    <property type="match status" value="1"/>
</dbReference>
<accession>A0A8K0E982</accession>
<dbReference type="InterPro" id="IPR012674">
    <property type="entry name" value="Calycin"/>
</dbReference>
<keyword evidence="4" id="KW-0081">Bacteriolytic enzyme</keyword>
<dbReference type="CDD" id="cd00742">
    <property type="entry name" value="FABP"/>
    <property type="match status" value="1"/>
</dbReference>
<feature type="disulfide bond" evidence="10">
    <location>
        <begin position="146"/>
        <end position="152"/>
    </location>
</feature>
<sequence length="258" mass="28709">MSLTDFNATWTSSGNENLDAYLEATGCPKEYFDTVKSGTLTYEFSQDGDTITCKSSSTSAGPDQPGQTNTFKFGQEYEDVGIDGQKRKTVVTFAGGKLTYSYPDFDGKGTKASTVKEVSGGKLTEVSPFLSSQSRSAYEDCVDCICQMESNCRVPRPLCHRDGGSDSCGPYQIKYAYWLDARLRGGNLRGDWRTCARSLRCSRRAVRGYMDRYATRRRLGRQPTCEDWARIHNGGPNGYRRASTLAYWGRVQSCLQAM</sequence>
<dbReference type="SUPFAM" id="SSF53955">
    <property type="entry name" value="Lysozyme-like"/>
    <property type="match status" value="1"/>
</dbReference>
<dbReference type="SUPFAM" id="SSF50814">
    <property type="entry name" value="Lipocalins"/>
    <property type="match status" value="1"/>
</dbReference>
<evidence type="ECO:0000256" key="1">
    <source>
        <dbReference type="ARBA" id="ARBA00000632"/>
    </source>
</evidence>
<dbReference type="Pfam" id="PF14651">
    <property type="entry name" value="Lipocalin_7"/>
    <property type="match status" value="1"/>
</dbReference>
<evidence type="ECO:0000256" key="9">
    <source>
        <dbReference type="PIRSR" id="PIRSR608597-1"/>
    </source>
</evidence>
<evidence type="ECO:0000256" key="7">
    <source>
        <dbReference type="ARBA" id="ARBA00023157"/>
    </source>
</evidence>
<name>A0A8K0E982_BRALA</name>
<comment type="catalytic activity">
    <reaction evidence="1">
        <text>Hydrolysis of (1-&gt;4)-beta-linkages between N-acetylmuramic acid and N-acetyl-D-glucosamine residues in a peptidoglycan and between N-acetyl-D-glucosamine residues in chitodextrins.</text>
        <dbReference type="EC" id="3.2.1.17"/>
    </reaction>
</comment>
<evidence type="ECO:0000256" key="10">
    <source>
        <dbReference type="PIRSR" id="PIRSR608597-3"/>
    </source>
</evidence>
<evidence type="ECO:0000256" key="3">
    <source>
        <dbReference type="ARBA" id="ARBA00022529"/>
    </source>
</evidence>